<dbReference type="PANTHER" id="PTHR43805">
    <property type="entry name" value="GLYCEROPHOSPHORYL DIESTER PHOSPHODIESTERASE"/>
    <property type="match status" value="1"/>
</dbReference>
<proteinExistence type="predicted"/>
<keyword evidence="3" id="KW-1185">Reference proteome</keyword>
<dbReference type="GO" id="GO:0006629">
    <property type="term" value="P:lipid metabolic process"/>
    <property type="evidence" value="ECO:0007669"/>
    <property type="project" value="InterPro"/>
</dbReference>
<protein>
    <submittedName>
        <fullName evidence="2">Putative glycerophosphoryl diester phosphodiesterase protein</fullName>
    </submittedName>
</protein>
<dbReference type="InterPro" id="IPR017946">
    <property type="entry name" value="PLC-like_Pdiesterase_TIM-brl"/>
</dbReference>
<dbReference type="RefSeq" id="XP_026601199.1">
    <property type="nucleotide sequence ID" value="XM_026750195.1"/>
</dbReference>
<dbReference type="Gene3D" id="3.20.20.190">
    <property type="entry name" value="Phosphatidylinositol (PI) phosphodiesterase"/>
    <property type="match status" value="1"/>
</dbReference>
<name>A0A3D8R9T1_9EURO</name>
<dbReference type="SUPFAM" id="SSF51695">
    <property type="entry name" value="PLC-like phosphodiesterases"/>
    <property type="match status" value="1"/>
</dbReference>
<dbReference type="GO" id="GO:0008081">
    <property type="term" value="F:phosphoric diester hydrolase activity"/>
    <property type="evidence" value="ECO:0007669"/>
    <property type="project" value="InterPro"/>
</dbReference>
<evidence type="ECO:0000313" key="2">
    <source>
        <dbReference type="EMBL" id="RDW70668.1"/>
    </source>
</evidence>
<comment type="caution">
    <text evidence="2">The sequence shown here is derived from an EMBL/GenBank/DDBJ whole genome shotgun (WGS) entry which is preliminary data.</text>
</comment>
<dbReference type="AlphaFoldDB" id="A0A3D8R9T1"/>
<gene>
    <name evidence="2" type="ORF">DSM5745_08179</name>
</gene>
<dbReference type="PROSITE" id="PS51704">
    <property type="entry name" value="GP_PDE"/>
    <property type="match status" value="1"/>
</dbReference>
<dbReference type="STRING" id="1810919.A0A3D8R9T1"/>
<dbReference type="PANTHER" id="PTHR43805:SF1">
    <property type="entry name" value="GP-PDE DOMAIN-CONTAINING PROTEIN"/>
    <property type="match status" value="1"/>
</dbReference>
<organism evidence="2 3">
    <name type="scientific">Aspergillus mulundensis</name>
    <dbReference type="NCBI Taxonomy" id="1810919"/>
    <lineage>
        <taxon>Eukaryota</taxon>
        <taxon>Fungi</taxon>
        <taxon>Dikarya</taxon>
        <taxon>Ascomycota</taxon>
        <taxon>Pezizomycotina</taxon>
        <taxon>Eurotiomycetes</taxon>
        <taxon>Eurotiomycetidae</taxon>
        <taxon>Eurotiales</taxon>
        <taxon>Aspergillaceae</taxon>
        <taxon>Aspergillus</taxon>
        <taxon>Aspergillus subgen. Nidulantes</taxon>
    </lineage>
</organism>
<feature type="domain" description="GP-PDE" evidence="1">
    <location>
        <begin position="17"/>
        <end position="256"/>
    </location>
</feature>
<dbReference type="EMBL" id="PVWQ01000010">
    <property type="protein sequence ID" value="RDW70668.1"/>
    <property type="molecule type" value="Genomic_DNA"/>
</dbReference>
<evidence type="ECO:0000313" key="3">
    <source>
        <dbReference type="Proteomes" id="UP000256690"/>
    </source>
</evidence>
<accession>A0A3D8R9T1</accession>
<evidence type="ECO:0000259" key="1">
    <source>
        <dbReference type="PROSITE" id="PS51704"/>
    </source>
</evidence>
<dbReference type="Pfam" id="PF03009">
    <property type="entry name" value="GDPD"/>
    <property type="match status" value="1"/>
</dbReference>
<dbReference type="GeneID" id="38118549"/>
<dbReference type="Proteomes" id="UP000256690">
    <property type="component" value="Unassembled WGS sequence"/>
</dbReference>
<dbReference type="OrthoDB" id="1058301at2759"/>
<sequence length="320" mass="35642">MQRQSSPKPDGIPATFPQAIAHRGYSALFPENSMAAFRAAVEVGAHAIETDLHLSRDGVIVLSHDSTLKRCFGDPRKVAECEWEALSTLRTLRGPVQPMARLLDLLEYLAGPGVEEIWILLDIKKTDDPRIMCAQLAKTIARVPSERPWDERIILGAWQAEWVAACHLHLPGFPVALTTAFPAYASAMLAVPGLHFSVLNYALATQRGSRLRARARAQGRRIFSWPDNADEWMARSIRCQADGVITDDPGRFLALCEQWQQDAVRRKAGRSTPREAVLWVGVNLLVWVLELVEFLREGSPRERVRRVLGSIHSDGEGISS</sequence>
<dbReference type="InterPro" id="IPR030395">
    <property type="entry name" value="GP_PDE_dom"/>
</dbReference>
<reference evidence="2 3" key="1">
    <citation type="journal article" date="2018" name="IMA Fungus">
        <title>IMA Genome-F 9: Draft genome sequence of Annulohypoxylon stygium, Aspergillus mulundensis, Berkeleyomyces basicola (syn. Thielaviopsis basicola), Ceratocystis smalleyi, two Cercospora beticola strains, Coleophoma cylindrospora, Fusarium fracticaudum, Phialophora cf. hyalina, and Morchella septimelata.</title>
        <authorList>
            <person name="Wingfield B.D."/>
            <person name="Bills G.F."/>
            <person name="Dong Y."/>
            <person name="Huang W."/>
            <person name="Nel W.J."/>
            <person name="Swalarsk-Parry B.S."/>
            <person name="Vaghefi N."/>
            <person name="Wilken P.M."/>
            <person name="An Z."/>
            <person name="de Beer Z.W."/>
            <person name="De Vos L."/>
            <person name="Chen L."/>
            <person name="Duong T.A."/>
            <person name="Gao Y."/>
            <person name="Hammerbacher A."/>
            <person name="Kikkert J.R."/>
            <person name="Li Y."/>
            <person name="Li H."/>
            <person name="Li K."/>
            <person name="Li Q."/>
            <person name="Liu X."/>
            <person name="Ma X."/>
            <person name="Naidoo K."/>
            <person name="Pethybridge S.J."/>
            <person name="Sun J."/>
            <person name="Steenkamp E.T."/>
            <person name="van der Nest M.A."/>
            <person name="van Wyk S."/>
            <person name="Wingfield M.J."/>
            <person name="Xiong C."/>
            <person name="Yue Q."/>
            <person name="Zhang X."/>
        </authorList>
    </citation>
    <scope>NUCLEOTIDE SEQUENCE [LARGE SCALE GENOMIC DNA]</scope>
    <source>
        <strain evidence="2 3">DSM 5745</strain>
    </source>
</reference>